<name>A0AAU7VNN6_9FIRM</name>
<keyword evidence="1" id="KW-0472">Membrane</keyword>
<proteinExistence type="predicted"/>
<evidence type="ECO:0000256" key="1">
    <source>
        <dbReference type="SAM" id="Phobius"/>
    </source>
</evidence>
<dbReference type="RefSeq" id="WP_350344425.1">
    <property type="nucleotide sequence ID" value="NZ_CP158367.1"/>
</dbReference>
<reference evidence="2" key="1">
    <citation type="journal article" date="2013" name="Extremophiles">
        <title>Proteinivorax tanatarense gen. nov., sp. nov., an anaerobic, haloalkaliphilic, proteolytic bacterium isolated from a decaying algal bloom, and proposal of Proteinivoraceae fam. nov.</title>
        <authorList>
            <person name="Kevbrin V."/>
            <person name="Boltyanskaya Y."/>
            <person name="Zhilina T."/>
            <person name="Kolganova T."/>
            <person name="Lavrentjeva E."/>
            <person name="Kuznetsov B."/>
        </authorList>
    </citation>
    <scope>NUCLEOTIDE SEQUENCE</scope>
    <source>
        <strain evidence="2">Z-910T</strain>
    </source>
</reference>
<accession>A0AAU7VNN6</accession>
<dbReference type="Pfam" id="PF11146">
    <property type="entry name" value="DUF2905"/>
    <property type="match status" value="1"/>
</dbReference>
<feature type="transmembrane region" description="Helical" evidence="1">
    <location>
        <begin position="46"/>
        <end position="67"/>
    </location>
</feature>
<dbReference type="InterPro" id="IPR021320">
    <property type="entry name" value="DUF2905"/>
</dbReference>
<keyword evidence="1" id="KW-0812">Transmembrane</keyword>
<reference evidence="2" key="2">
    <citation type="submission" date="2024-06" db="EMBL/GenBank/DDBJ databases">
        <authorList>
            <person name="Petrova K.O."/>
            <person name="Toshchakov S.V."/>
            <person name="Boltjanskaja Y.V."/>
            <person name="Kevbrin V."/>
        </authorList>
    </citation>
    <scope>NUCLEOTIDE SEQUENCE</scope>
    <source>
        <strain evidence="2">Z-910T</strain>
    </source>
</reference>
<evidence type="ECO:0000313" key="2">
    <source>
        <dbReference type="EMBL" id="XBX75685.1"/>
    </source>
</evidence>
<gene>
    <name evidence="2" type="ORF">PRVXT_000838</name>
</gene>
<dbReference type="PANTHER" id="PTHR36443:SF1">
    <property type="entry name" value="BSR5223 PROTEIN"/>
    <property type="match status" value="1"/>
</dbReference>
<dbReference type="PANTHER" id="PTHR36443">
    <property type="entry name" value="BSR5223 PROTEIN"/>
    <property type="match status" value="1"/>
</dbReference>
<dbReference type="AlphaFoldDB" id="A0AAU7VNN6"/>
<protein>
    <submittedName>
        <fullName evidence="2">DUF2905 domain-containing protein</fullName>
    </submittedName>
</protein>
<dbReference type="EMBL" id="CP158367">
    <property type="protein sequence ID" value="XBX75685.1"/>
    <property type="molecule type" value="Genomic_DNA"/>
</dbReference>
<sequence length="68" mass="7405">MNFGKVLIVAGILLIVLGGFITLGGKLPPLGRLPGDIVYRSGNVTFYFPLTTMILISITLSFLLRLLR</sequence>
<keyword evidence="1" id="KW-1133">Transmembrane helix</keyword>
<organism evidence="2">
    <name type="scientific">Proteinivorax tanatarense</name>
    <dbReference type="NCBI Taxonomy" id="1260629"/>
    <lineage>
        <taxon>Bacteria</taxon>
        <taxon>Bacillati</taxon>
        <taxon>Bacillota</taxon>
        <taxon>Clostridia</taxon>
        <taxon>Eubacteriales</taxon>
        <taxon>Proteinivoracaceae</taxon>
        <taxon>Proteinivorax</taxon>
    </lineage>
</organism>